<sequence>MSESQGITIPQNKTEWRQLAAKHGASDMTVNTIREMKSGSLVTPQQFLTFCVIWPERKRPKHFYDSQEMAKGFKKNKAFNQSFESYLRACFAQVILVV</sequence>
<comment type="caution">
    <text evidence="1">The sequence shown here is derived from an EMBL/GenBank/DDBJ whole genome shotgun (WGS) entry which is preliminary data.</text>
</comment>
<dbReference type="AlphaFoldDB" id="A0A8H3RK22"/>
<proteinExistence type="predicted"/>
<evidence type="ECO:0000313" key="2">
    <source>
        <dbReference type="Proteomes" id="UP000465221"/>
    </source>
</evidence>
<organism evidence="1 2">
    <name type="scientific">Aspergillus udagawae</name>
    <dbReference type="NCBI Taxonomy" id="91492"/>
    <lineage>
        <taxon>Eukaryota</taxon>
        <taxon>Fungi</taxon>
        <taxon>Dikarya</taxon>
        <taxon>Ascomycota</taxon>
        <taxon>Pezizomycotina</taxon>
        <taxon>Eurotiomycetes</taxon>
        <taxon>Eurotiomycetidae</taxon>
        <taxon>Eurotiales</taxon>
        <taxon>Aspergillaceae</taxon>
        <taxon>Aspergillus</taxon>
        <taxon>Aspergillus subgen. Fumigati</taxon>
    </lineage>
</organism>
<protein>
    <submittedName>
        <fullName evidence="1">Uncharacterized protein</fullName>
    </submittedName>
</protein>
<name>A0A8H3RK22_9EURO</name>
<accession>A0A8H3RK22</accession>
<dbReference type="Proteomes" id="UP000465221">
    <property type="component" value="Unassembled WGS sequence"/>
</dbReference>
<gene>
    <name evidence="1" type="ORF">IFM46972_02229</name>
</gene>
<dbReference type="EMBL" id="BLKC01000011">
    <property type="protein sequence ID" value="GFF28017.1"/>
    <property type="molecule type" value="Genomic_DNA"/>
</dbReference>
<evidence type="ECO:0000313" key="1">
    <source>
        <dbReference type="EMBL" id="GFF28017.1"/>
    </source>
</evidence>
<reference evidence="1 2" key="1">
    <citation type="submission" date="2020-01" db="EMBL/GenBank/DDBJ databases">
        <title>Draft genome sequence of Aspergillus udagawae IFM 46972.</title>
        <authorList>
            <person name="Takahashi H."/>
            <person name="Yaguchi T."/>
        </authorList>
    </citation>
    <scope>NUCLEOTIDE SEQUENCE [LARGE SCALE GENOMIC DNA]</scope>
    <source>
        <strain evidence="1 2">IFM 46972</strain>
    </source>
</reference>